<sequence>MSFLQGNFELLAGQERAPLQYGGHSEYLRANSASDASFTETPSPVLKNAISLPTIGGSQALTLPLIPTVAFPPHPDPFDSAGPPARRPPARTEAREAPHADSLLLSLDVLRPDPSPPAEPERKASFLFGAPAQTAKPAKSTEAKKAEEIRKPINGENGYGGGAGKTHIGENGYDTPPPGYTNGNGGIHRVTETLERYTSWLDCDGIRESRICDFDFEFSKGKSLSQDSISKITGSLLSLELDLGPSIMDDVLNIMDRP</sequence>
<dbReference type="GO" id="GO:0005856">
    <property type="term" value="C:cytoskeleton"/>
    <property type="evidence" value="ECO:0007669"/>
    <property type="project" value="TreeGrafter"/>
</dbReference>
<dbReference type="GO" id="GO:0007266">
    <property type="term" value="P:Rho protein signal transduction"/>
    <property type="evidence" value="ECO:0007669"/>
    <property type="project" value="TreeGrafter"/>
</dbReference>
<dbReference type="GO" id="GO:0031267">
    <property type="term" value="F:small GTPase binding"/>
    <property type="evidence" value="ECO:0007669"/>
    <property type="project" value="TreeGrafter"/>
</dbReference>
<dbReference type="PANTHER" id="PTHR15344">
    <property type="entry name" value="CDC42 EFFECTOR PROTEIN BORG"/>
    <property type="match status" value="1"/>
</dbReference>
<dbReference type="AlphaFoldDB" id="A0A9Q1FJ20"/>
<evidence type="ECO:0000313" key="3">
    <source>
        <dbReference type="EMBL" id="KAJ8359801.1"/>
    </source>
</evidence>
<accession>A0A9Q1FJ20</accession>
<dbReference type="InterPro" id="IPR051296">
    <property type="entry name" value="Cdc42_Effector_BORG/CEP"/>
</dbReference>
<evidence type="ECO:0000259" key="2">
    <source>
        <dbReference type="Pfam" id="PF14957"/>
    </source>
</evidence>
<organism evidence="3 4">
    <name type="scientific">Synaphobranchus kaupii</name>
    <name type="common">Kaup's arrowtooth eel</name>
    <dbReference type="NCBI Taxonomy" id="118154"/>
    <lineage>
        <taxon>Eukaryota</taxon>
        <taxon>Metazoa</taxon>
        <taxon>Chordata</taxon>
        <taxon>Craniata</taxon>
        <taxon>Vertebrata</taxon>
        <taxon>Euteleostomi</taxon>
        <taxon>Actinopterygii</taxon>
        <taxon>Neopterygii</taxon>
        <taxon>Teleostei</taxon>
        <taxon>Anguilliformes</taxon>
        <taxon>Synaphobranchidae</taxon>
        <taxon>Synaphobranchus</taxon>
    </lineage>
</organism>
<dbReference type="EMBL" id="JAINUF010000005">
    <property type="protein sequence ID" value="KAJ8359801.1"/>
    <property type="molecule type" value="Genomic_DNA"/>
</dbReference>
<dbReference type="GO" id="GO:0031274">
    <property type="term" value="P:positive regulation of pseudopodium assembly"/>
    <property type="evidence" value="ECO:0007669"/>
    <property type="project" value="TreeGrafter"/>
</dbReference>
<feature type="compositionally biased region" description="Basic and acidic residues" evidence="1">
    <location>
        <begin position="90"/>
        <end position="99"/>
    </location>
</feature>
<dbReference type="GO" id="GO:0005737">
    <property type="term" value="C:cytoplasm"/>
    <property type="evidence" value="ECO:0007669"/>
    <property type="project" value="TreeGrafter"/>
</dbReference>
<gene>
    <name evidence="3" type="ORF">SKAU_G00163260</name>
</gene>
<dbReference type="Proteomes" id="UP001152622">
    <property type="component" value="Chromosome 5"/>
</dbReference>
<feature type="compositionally biased region" description="Basic and acidic residues" evidence="1">
    <location>
        <begin position="139"/>
        <end position="153"/>
    </location>
</feature>
<evidence type="ECO:0000256" key="1">
    <source>
        <dbReference type="SAM" id="MobiDB-lite"/>
    </source>
</evidence>
<keyword evidence="4" id="KW-1185">Reference proteome</keyword>
<dbReference type="GO" id="GO:0030838">
    <property type="term" value="P:positive regulation of actin filament polymerization"/>
    <property type="evidence" value="ECO:0007669"/>
    <property type="project" value="TreeGrafter"/>
</dbReference>
<dbReference type="OrthoDB" id="9948028at2759"/>
<proteinExistence type="predicted"/>
<name>A0A9Q1FJ20_SYNKA</name>
<feature type="region of interest" description="Disordered" evidence="1">
    <location>
        <begin position="111"/>
        <end position="186"/>
    </location>
</feature>
<protein>
    <recommendedName>
        <fullName evidence="2">Cdc42 effector-like domain-containing protein</fullName>
    </recommendedName>
</protein>
<reference evidence="3" key="1">
    <citation type="journal article" date="2023" name="Science">
        <title>Genome structures resolve the early diversification of teleost fishes.</title>
        <authorList>
            <person name="Parey E."/>
            <person name="Louis A."/>
            <person name="Montfort J."/>
            <person name="Bouchez O."/>
            <person name="Roques C."/>
            <person name="Iampietro C."/>
            <person name="Lluch J."/>
            <person name="Castinel A."/>
            <person name="Donnadieu C."/>
            <person name="Desvignes T."/>
            <person name="Floi Bucao C."/>
            <person name="Jouanno E."/>
            <person name="Wen M."/>
            <person name="Mejri S."/>
            <person name="Dirks R."/>
            <person name="Jansen H."/>
            <person name="Henkel C."/>
            <person name="Chen W.J."/>
            <person name="Zahm M."/>
            <person name="Cabau C."/>
            <person name="Klopp C."/>
            <person name="Thompson A.W."/>
            <person name="Robinson-Rechavi M."/>
            <person name="Braasch I."/>
            <person name="Lecointre G."/>
            <person name="Bobe J."/>
            <person name="Postlethwait J.H."/>
            <person name="Berthelot C."/>
            <person name="Roest Crollius H."/>
            <person name="Guiguen Y."/>
        </authorList>
    </citation>
    <scope>NUCLEOTIDE SEQUENCE</scope>
    <source>
        <strain evidence="3">WJC10195</strain>
    </source>
</reference>
<feature type="domain" description="Cdc42 effector-like" evidence="2">
    <location>
        <begin position="45"/>
        <end position="257"/>
    </location>
</feature>
<dbReference type="GO" id="GO:0008360">
    <property type="term" value="P:regulation of cell shape"/>
    <property type="evidence" value="ECO:0007669"/>
    <property type="project" value="TreeGrafter"/>
</dbReference>
<comment type="caution">
    <text evidence="3">The sequence shown here is derived from an EMBL/GenBank/DDBJ whole genome shotgun (WGS) entry which is preliminary data.</text>
</comment>
<feature type="region of interest" description="Disordered" evidence="1">
    <location>
        <begin position="72"/>
        <end position="99"/>
    </location>
</feature>
<dbReference type="Pfam" id="PF14957">
    <property type="entry name" value="BORG_CEP"/>
    <property type="match status" value="1"/>
</dbReference>
<dbReference type="PANTHER" id="PTHR15344:SF3">
    <property type="entry name" value="CDC42 EFFECTOR PROTEIN 3"/>
    <property type="match status" value="1"/>
</dbReference>
<dbReference type="GO" id="GO:0005886">
    <property type="term" value="C:plasma membrane"/>
    <property type="evidence" value="ECO:0007669"/>
    <property type="project" value="TreeGrafter"/>
</dbReference>
<evidence type="ECO:0000313" key="4">
    <source>
        <dbReference type="Proteomes" id="UP001152622"/>
    </source>
</evidence>
<dbReference type="InterPro" id="IPR029273">
    <property type="entry name" value="Cdc42_effect-like"/>
</dbReference>